<reference evidence="2" key="1">
    <citation type="submission" date="2023-07" db="EMBL/GenBank/DDBJ databases">
        <title>Comparative genomics of wheat-associated soil bacteria to identify genetic determinants of phenazine resistance.</title>
        <authorList>
            <person name="Mouncey N."/>
        </authorList>
    </citation>
    <scope>NUCLEOTIDE SEQUENCE</scope>
    <source>
        <strain evidence="2">V4I22</strain>
    </source>
</reference>
<evidence type="ECO:0000256" key="1">
    <source>
        <dbReference type="SAM" id="MobiDB-lite"/>
    </source>
</evidence>
<feature type="region of interest" description="Disordered" evidence="1">
    <location>
        <begin position="1"/>
        <end position="41"/>
    </location>
</feature>
<feature type="compositionally biased region" description="Pro residues" evidence="1">
    <location>
        <begin position="26"/>
        <end position="39"/>
    </location>
</feature>
<feature type="region of interest" description="Disordered" evidence="1">
    <location>
        <begin position="73"/>
        <end position="97"/>
    </location>
</feature>
<organism evidence="2 3">
    <name type="scientific">Streptomyces canus</name>
    <dbReference type="NCBI Taxonomy" id="58343"/>
    <lineage>
        <taxon>Bacteria</taxon>
        <taxon>Bacillati</taxon>
        <taxon>Actinomycetota</taxon>
        <taxon>Actinomycetes</taxon>
        <taxon>Kitasatosporales</taxon>
        <taxon>Streptomycetaceae</taxon>
        <taxon>Streptomyces</taxon>
        <taxon>Streptomyces aurantiacus group</taxon>
    </lineage>
</organism>
<name>A0AAW8FXS2_9ACTN</name>
<protein>
    <submittedName>
        <fullName evidence="2">Uncharacterized protein</fullName>
    </submittedName>
</protein>
<evidence type="ECO:0000313" key="3">
    <source>
        <dbReference type="Proteomes" id="UP001234216"/>
    </source>
</evidence>
<accession>A0AAW8FXS2</accession>
<dbReference type="Proteomes" id="UP001234216">
    <property type="component" value="Unassembled WGS sequence"/>
</dbReference>
<dbReference type="EMBL" id="JAUSZV010000006">
    <property type="protein sequence ID" value="MDQ0913721.1"/>
    <property type="molecule type" value="Genomic_DNA"/>
</dbReference>
<evidence type="ECO:0000313" key="2">
    <source>
        <dbReference type="EMBL" id="MDQ0913721.1"/>
    </source>
</evidence>
<gene>
    <name evidence="2" type="ORF">QFZ22_009793</name>
</gene>
<proteinExistence type="predicted"/>
<sequence length="239" mass="25824">MSFTPWPGGRQAHASGASASEAPDPCRSPGPNPLCSPPDRPVRQPTGVLACRCSCPPRRPASRVTPVSLGPSYGQAALASPPLRASRHTGCDRGRTHGRVIPRSTVRIRRFVPKSPQRRVLPPSATTIRPRQWAGQACGATHPWNGTGSATHRYRNLSGERLARVVVSLDARVELLLEGGRVVERLLGRRGLPQLLQLRGLGLEVGDLLAQLARVAGDGGLDRYLAPGRPTWRRERAPR</sequence>
<comment type="caution">
    <text evidence="2">The sequence shown here is derived from an EMBL/GenBank/DDBJ whole genome shotgun (WGS) entry which is preliminary data.</text>
</comment>
<dbReference type="AlphaFoldDB" id="A0AAW8FXS2"/>